<dbReference type="AlphaFoldDB" id="A0A1G7FNY8"/>
<comment type="similarity">
    <text evidence="7">Belongs to the TonB-dependent receptor family.</text>
</comment>
<evidence type="ECO:0000256" key="4">
    <source>
        <dbReference type="ARBA" id="ARBA00022692"/>
    </source>
</evidence>
<dbReference type="SUPFAM" id="SSF49464">
    <property type="entry name" value="Carboxypeptidase regulatory domain-like"/>
    <property type="match status" value="1"/>
</dbReference>
<dbReference type="NCBIfam" id="TIGR04057">
    <property type="entry name" value="SusC_RagA_signa"/>
    <property type="match status" value="1"/>
</dbReference>
<keyword evidence="5 7" id="KW-0472">Membrane</keyword>
<protein>
    <submittedName>
        <fullName evidence="9">TonB-linked outer membrane protein, SusC/RagA family</fullName>
    </submittedName>
</protein>
<dbReference type="PROSITE" id="PS52016">
    <property type="entry name" value="TONB_DEPENDENT_REC_3"/>
    <property type="match status" value="1"/>
</dbReference>
<dbReference type="NCBIfam" id="TIGR04056">
    <property type="entry name" value="OMP_RagA_SusC"/>
    <property type="match status" value="1"/>
</dbReference>
<dbReference type="InterPro" id="IPR037066">
    <property type="entry name" value="Plug_dom_sf"/>
</dbReference>
<proteinExistence type="inferred from homology"/>
<comment type="subcellular location">
    <subcellularLocation>
        <location evidence="1 7">Cell outer membrane</location>
        <topology evidence="1 7">Multi-pass membrane protein</topology>
    </subcellularLocation>
</comment>
<evidence type="ECO:0000256" key="3">
    <source>
        <dbReference type="ARBA" id="ARBA00022452"/>
    </source>
</evidence>
<dbReference type="InterPro" id="IPR039426">
    <property type="entry name" value="TonB-dep_rcpt-like"/>
</dbReference>
<dbReference type="InterPro" id="IPR023996">
    <property type="entry name" value="TonB-dep_OMP_SusC/RagA"/>
</dbReference>
<dbReference type="InterPro" id="IPR023997">
    <property type="entry name" value="TonB-dep_OMP_SusC/RagA_CS"/>
</dbReference>
<dbReference type="eggNOG" id="COG4774">
    <property type="taxonomic scope" value="Bacteria"/>
</dbReference>
<evidence type="ECO:0000256" key="2">
    <source>
        <dbReference type="ARBA" id="ARBA00022448"/>
    </source>
</evidence>
<evidence type="ECO:0000256" key="5">
    <source>
        <dbReference type="ARBA" id="ARBA00023136"/>
    </source>
</evidence>
<accession>A0A1G7FNY8</accession>
<gene>
    <name evidence="9" type="ORF">SAMN04487992_103395</name>
</gene>
<dbReference type="Gene3D" id="2.170.130.10">
    <property type="entry name" value="TonB-dependent receptor, plug domain"/>
    <property type="match status" value="1"/>
</dbReference>
<evidence type="ECO:0000313" key="10">
    <source>
        <dbReference type="Proteomes" id="UP000182114"/>
    </source>
</evidence>
<dbReference type="Gene3D" id="2.60.40.1120">
    <property type="entry name" value="Carboxypeptidase-like, regulatory domain"/>
    <property type="match status" value="1"/>
</dbReference>
<dbReference type="Proteomes" id="UP000182114">
    <property type="component" value="Unassembled WGS sequence"/>
</dbReference>
<dbReference type="Pfam" id="PF13715">
    <property type="entry name" value="CarbopepD_reg_2"/>
    <property type="match status" value="1"/>
</dbReference>
<dbReference type="Pfam" id="PF07715">
    <property type="entry name" value="Plug"/>
    <property type="match status" value="1"/>
</dbReference>
<evidence type="ECO:0000313" key="9">
    <source>
        <dbReference type="EMBL" id="SDE77584.1"/>
    </source>
</evidence>
<dbReference type="Gene3D" id="2.40.170.20">
    <property type="entry name" value="TonB-dependent receptor, beta-barrel domain"/>
    <property type="match status" value="1"/>
</dbReference>
<name>A0A1G7FNY8_9FLAO</name>
<dbReference type="GO" id="GO:0009279">
    <property type="term" value="C:cell outer membrane"/>
    <property type="evidence" value="ECO:0007669"/>
    <property type="project" value="UniProtKB-SubCell"/>
</dbReference>
<evidence type="ECO:0000256" key="7">
    <source>
        <dbReference type="PROSITE-ProRule" id="PRU01360"/>
    </source>
</evidence>
<dbReference type="InterPro" id="IPR012910">
    <property type="entry name" value="Plug_dom"/>
</dbReference>
<evidence type="ECO:0000259" key="8">
    <source>
        <dbReference type="Pfam" id="PF07715"/>
    </source>
</evidence>
<keyword evidence="4 7" id="KW-0812">Transmembrane</keyword>
<keyword evidence="2 7" id="KW-0813">Transport</keyword>
<dbReference type="eggNOG" id="COG4771">
    <property type="taxonomic scope" value="Bacteria"/>
</dbReference>
<evidence type="ECO:0000256" key="6">
    <source>
        <dbReference type="ARBA" id="ARBA00023237"/>
    </source>
</evidence>
<keyword evidence="6 7" id="KW-0998">Cell outer membrane</keyword>
<organism evidence="9 10">
    <name type="scientific">Cellulophaga baltica</name>
    <dbReference type="NCBI Taxonomy" id="76594"/>
    <lineage>
        <taxon>Bacteria</taxon>
        <taxon>Pseudomonadati</taxon>
        <taxon>Bacteroidota</taxon>
        <taxon>Flavobacteriia</taxon>
        <taxon>Flavobacteriales</taxon>
        <taxon>Flavobacteriaceae</taxon>
        <taxon>Cellulophaga</taxon>
    </lineage>
</organism>
<reference evidence="10" key="1">
    <citation type="submission" date="2016-10" db="EMBL/GenBank/DDBJ databases">
        <authorList>
            <person name="Varghese N."/>
            <person name="Submissions S."/>
        </authorList>
    </citation>
    <scope>NUCLEOTIDE SEQUENCE [LARGE SCALE GENOMIC DNA]</scope>
    <source>
        <strain evidence="10">DSM 24729</strain>
    </source>
</reference>
<evidence type="ECO:0000256" key="1">
    <source>
        <dbReference type="ARBA" id="ARBA00004571"/>
    </source>
</evidence>
<dbReference type="InterPro" id="IPR036942">
    <property type="entry name" value="Beta-barrel_TonB_sf"/>
</dbReference>
<sequence>MLDWRPYVTISSNLYKTIMKIALIAVFQLFAISVFAQTNTYQSIVVDTDNLPVPFVTVHQVATNNYTTTSDDGTFRLETTTDTFVIHISSIGYKSQTINITSGNFPQKILLETDTEQLNEIVVTALGIEREKQSLVSAVTTVAPEKLTDVTLTNVVNSLAGQVAGVQITNGSSGVGSSSRIVIRGENSLSGSNQPLFVVDGVPISNEQITSNLVNNGALQEVDFGNGGSEISPDDIASISILKGAGSAALYGARAANGVVVITTKRGKNKKGFGVTTSSSLTVETLLTQPDYQNVYGGGSNGAYSFQNGAGAGVNDGGLSSYGPKLNEGLLINQFDSPSTDINGNLVRAGDVLARTFADGSYTPITATPWVSNPDNVRNFFETGITKQNNIAVNSSGENGSSRLSYSNLRNEGIIPNTDLDRDGISLSVHQILSDKLNVNAFVNYINTRSGNRPNLGYGYENPLYGFNWTGRQANVASLKDYWQAGQTNVQHFDINYNWLTNPYLTVFENTNSFNKNRFLGNASAIYNITNKLDVTVRAGIDTYNDKREFRRAVSTNANPDGSFREDNVYFRELNTDILLSYKDIINDDWKYTVAAGANRFDQDIKYSFTEASQLAIPDIYTLANSKSALVAESNLFTKRINSIYGTGNLSYKNSLYFDFTYRNDWSSTLPENSNSFGYYSAGFSYVVSNMFTMPEAITFLNLRFSAASVGNDTDPYQNKQNFLLNQNYGADFRVTNENVLKNANLKPERLNAFETGLEAWFLDGRLQIDLAGYQNTSVDQIISRPISQASGFGNFNVNGGKVRTRGFEALVSGTIIKNADFQWQSSANFSTSKSIVTELPEGVDQFVTGTANIFSGGGGSNTVFYIARENGRVGDMYGTGFVEVDGQVVHDSNGFPIQDPNLRLLGNYNADFQIGFNNKFSFKNLDFTFLFDWRQGGTIVSRTKALGSTSGVLKETLEGRETGIVGAGVVNVGTADTPQYVANTTVVSAQDYNNTFFDRGNEASALYDASYVKLRQVSIYYNFPDQLVNAIGFNNIKLGLVGSNLLLFTENPHFDPELNALQEQSITYGVEDFSYPSTRSFGISLKTEF</sequence>
<keyword evidence="10" id="KW-1185">Reference proteome</keyword>
<dbReference type="InterPro" id="IPR008969">
    <property type="entry name" value="CarboxyPept-like_regulatory"/>
</dbReference>
<dbReference type="EMBL" id="FNBD01000003">
    <property type="protein sequence ID" value="SDE77584.1"/>
    <property type="molecule type" value="Genomic_DNA"/>
</dbReference>
<dbReference type="SUPFAM" id="SSF56935">
    <property type="entry name" value="Porins"/>
    <property type="match status" value="1"/>
</dbReference>
<feature type="domain" description="TonB-dependent receptor plug" evidence="8">
    <location>
        <begin position="132"/>
        <end position="259"/>
    </location>
</feature>
<keyword evidence="3 7" id="KW-1134">Transmembrane beta strand</keyword>